<dbReference type="EMBL" id="CM020619">
    <property type="protein sequence ID" value="KAK1862886.1"/>
    <property type="molecule type" value="Genomic_DNA"/>
</dbReference>
<reference evidence="1" key="1">
    <citation type="submission" date="2019-11" db="EMBL/GenBank/DDBJ databases">
        <title>Nori genome reveals adaptations in red seaweeds to the harsh intertidal environment.</title>
        <authorList>
            <person name="Wang D."/>
            <person name="Mao Y."/>
        </authorList>
    </citation>
    <scope>NUCLEOTIDE SEQUENCE</scope>
    <source>
        <tissue evidence="1">Gametophyte</tissue>
    </source>
</reference>
<name>A0ACC3BYV3_PYRYE</name>
<sequence>MTATHLSTTSSHPFSVPQNNPPVTRPSLSASVPTSSVFRRGQNTDCDSRVVNRTQRRRCRRCRRCRPPPPKSLHEIRVRAGGGGGMSVTSTGALTGAGSGKAKKRWAEGSAGGRGVQKMSNDEVRTMELQWGGHPRRGGGPLIPARHEQKEKAHPQSVSLVGPSAVAAATAGAEAGVRYSVSIKRRIDDLSKKSAAPPP</sequence>
<gene>
    <name evidence="1" type="ORF">I4F81_005453</name>
</gene>
<keyword evidence="2" id="KW-1185">Reference proteome</keyword>
<accession>A0ACC3BYV3</accession>
<evidence type="ECO:0000313" key="1">
    <source>
        <dbReference type="EMBL" id="KAK1862886.1"/>
    </source>
</evidence>
<evidence type="ECO:0000313" key="2">
    <source>
        <dbReference type="Proteomes" id="UP000798662"/>
    </source>
</evidence>
<protein>
    <submittedName>
        <fullName evidence="1">Uncharacterized protein</fullName>
    </submittedName>
</protein>
<proteinExistence type="predicted"/>
<organism evidence="1 2">
    <name type="scientific">Pyropia yezoensis</name>
    <name type="common">Susabi-nori</name>
    <name type="synonym">Porphyra yezoensis</name>
    <dbReference type="NCBI Taxonomy" id="2788"/>
    <lineage>
        <taxon>Eukaryota</taxon>
        <taxon>Rhodophyta</taxon>
        <taxon>Bangiophyceae</taxon>
        <taxon>Bangiales</taxon>
        <taxon>Bangiaceae</taxon>
        <taxon>Pyropia</taxon>
    </lineage>
</organism>
<dbReference type="Proteomes" id="UP000798662">
    <property type="component" value="Chromosome 2"/>
</dbReference>
<comment type="caution">
    <text evidence="1">The sequence shown here is derived from an EMBL/GenBank/DDBJ whole genome shotgun (WGS) entry which is preliminary data.</text>
</comment>